<feature type="region of interest" description="Disordered" evidence="6">
    <location>
        <begin position="383"/>
        <end position="414"/>
    </location>
</feature>
<keyword evidence="4" id="KW-0862">Zinc</keyword>
<feature type="compositionally biased region" description="Basic and acidic residues" evidence="6">
    <location>
        <begin position="465"/>
        <end position="474"/>
    </location>
</feature>
<feature type="compositionally biased region" description="Low complexity" evidence="6">
    <location>
        <begin position="625"/>
        <end position="643"/>
    </location>
</feature>
<feature type="region of interest" description="Disordered" evidence="6">
    <location>
        <begin position="1034"/>
        <end position="1155"/>
    </location>
</feature>
<dbReference type="EMBL" id="NKXS01000454">
    <property type="protein sequence ID" value="PIN24192.1"/>
    <property type="molecule type" value="Genomic_DNA"/>
</dbReference>
<feature type="compositionally biased region" description="Low complexity" evidence="6">
    <location>
        <begin position="700"/>
        <end position="714"/>
    </location>
</feature>
<dbReference type="GO" id="GO:0005634">
    <property type="term" value="C:nucleus"/>
    <property type="evidence" value="ECO:0007669"/>
    <property type="project" value="UniProtKB-SubCell"/>
</dbReference>
<evidence type="ECO:0000256" key="6">
    <source>
        <dbReference type="SAM" id="MobiDB-lite"/>
    </source>
</evidence>
<dbReference type="PROSITE" id="PS01359">
    <property type="entry name" value="ZF_PHD_1"/>
    <property type="match status" value="1"/>
</dbReference>
<proteinExistence type="predicted"/>
<name>A0A2G9I368_9LAMI</name>
<evidence type="ECO:0000313" key="8">
    <source>
        <dbReference type="EMBL" id="PIN24192.1"/>
    </source>
</evidence>
<keyword evidence="9" id="KW-1185">Reference proteome</keyword>
<keyword evidence="3" id="KW-0863">Zinc-finger</keyword>
<feature type="compositionally biased region" description="Basic and acidic residues" evidence="6">
    <location>
        <begin position="1062"/>
        <end position="1085"/>
    </location>
</feature>
<dbReference type="Proteomes" id="UP000231279">
    <property type="component" value="Unassembled WGS sequence"/>
</dbReference>
<dbReference type="STRING" id="429701.A0A2G9I368"/>
<feature type="compositionally biased region" description="Basic residues" evidence="6">
    <location>
        <begin position="1086"/>
        <end position="1109"/>
    </location>
</feature>
<keyword evidence="2" id="KW-0479">Metal-binding</keyword>
<evidence type="ECO:0000256" key="5">
    <source>
        <dbReference type="ARBA" id="ARBA00023242"/>
    </source>
</evidence>
<feature type="compositionally biased region" description="Polar residues" evidence="6">
    <location>
        <begin position="553"/>
        <end position="564"/>
    </location>
</feature>
<evidence type="ECO:0000256" key="3">
    <source>
        <dbReference type="ARBA" id="ARBA00022771"/>
    </source>
</evidence>
<evidence type="ECO:0000256" key="2">
    <source>
        <dbReference type="ARBA" id="ARBA00022723"/>
    </source>
</evidence>
<dbReference type="Gene3D" id="3.30.40.10">
    <property type="entry name" value="Zinc/RING finger domain, C3HC4 (zinc finger)"/>
    <property type="match status" value="1"/>
</dbReference>
<dbReference type="AlphaFoldDB" id="A0A2G9I368"/>
<accession>A0A2G9I368</accession>
<comment type="caution">
    <text evidence="8">The sequence shown here is derived from an EMBL/GenBank/DDBJ whole genome shotgun (WGS) entry which is preliminary data.</text>
</comment>
<dbReference type="GO" id="GO:0008270">
    <property type="term" value="F:zinc ion binding"/>
    <property type="evidence" value="ECO:0007669"/>
    <property type="project" value="UniProtKB-KW"/>
</dbReference>
<dbReference type="InterPro" id="IPR013083">
    <property type="entry name" value="Znf_RING/FYVE/PHD"/>
</dbReference>
<feature type="compositionally biased region" description="Basic and acidic residues" evidence="6">
    <location>
        <begin position="299"/>
        <end position="309"/>
    </location>
</feature>
<feature type="region of interest" description="Disordered" evidence="6">
    <location>
        <begin position="298"/>
        <end position="323"/>
    </location>
</feature>
<feature type="compositionally biased region" description="Basic and acidic residues" evidence="6">
    <location>
        <begin position="886"/>
        <end position="904"/>
    </location>
</feature>
<feature type="region of interest" description="Disordered" evidence="6">
    <location>
        <begin position="825"/>
        <end position="972"/>
    </location>
</feature>
<dbReference type="InterPro" id="IPR011011">
    <property type="entry name" value="Znf_FYVE_PHD"/>
</dbReference>
<feature type="compositionally biased region" description="Basic and acidic residues" evidence="6">
    <location>
        <begin position="599"/>
        <end position="608"/>
    </location>
</feature>
<evidence type="ECO:0000256" key="4">
    <source>
        <dbReference type="ARBA" id="ARBA00022833"/>
    </source>
</evidence>
<feature type="compositionally biased region" description="Basic and acidic residues" evidence="6">
    <location>
        <begin position="488"/>
        <end position="502"/>
    </location>
</feature>
<evidence type="ECO:0000259" key="7">
    <source>
        <dbReference type="SMART" id="SM00249"/>
    </source>
</evidence>
<sequence>MKSRSHRLPVSEPRHDDWVDGSWTVDCICGVNFDDGEEMVDCDECGVWVHTRCSRYVKSEKSFACDKCKSKNGGSGGGGSVRNDSEETEVAEFLVELPTKTLRMDNPNPASVLSSRPFRLWTDIPMEERVHVQGVPGGDPGLFSGIKMSKVFGPELWKCTGYVPKKFDFRYTEFPFLGQSKVEGKKVEEMDKTSGEENANQADNGAGVLFSLSKENENTFSTPAADSVGIKTPVEGGGCHESVSPTQKNMLDAGNQDFACPEDSTKKESSSVPIVLFTGKRKKEELGISKNQNVKKKVRTVEKEGDEKKRAAHASKTASTFSSDAKHLEFSEDRSSKPVANDMRCGKEFPGDRVSDCLVECATNLATNEHGLDATLRNDASSDEISKEGNVGDQIPVLSENLSKTNSGMDSLTELNAPQSTHVNQEVPEDTLKSLGDVVGGTGDVEIGSLKKEPVAIDVRLGGSDTKESTHGQDSDIDEANSRPNKKLKGELDADDHGHHQVESLPLNDAKLDTMNGATQHPESSVNVFSEESKVIETSVMSSEASDLKVLDTSRSQTVGSSKPNKSDESPANPYQSKREPTGSEGSMGSRKKSSGIKHSSEAADELLKSNGTARSHPIASYQRKAVVSVVKSTSTSAGTVSKSSDHLGAATAQNPVIHSRQKELSESSVGTLKDNASADTVEHEEKCGRPKKFVKEPSRSNSLSKISESSKLSHMSDTKRPSSDSKDSGFHSSSKVHLVPNEASNRVSGDCASPSIDGVSGVHNKAAASAVPGKGEKFYQAGNHSSSRGNVASMITPASSSVPATLSDEELALLLHQELNSSPRVPRVSRMRHAGSLPQLTCPTATSMLMKRTSSVGGKDHSLASKRKTKDFSGEGLHGSLDVDSEPKKMERKPSPDNRRRDSGCSMDLLSKREADGGPVKSVQSIKKNVSSSLSSSTDANGHNLSSSRPSSRNGSDDDPRMVGRQTNRTLPGLIAEIMSEGKRMTYEELCNAVLPHWPHLRKHNGERYAYSSHSQAVLDCLRNRSEWARLVDRGPKTSSSRKRRRLDADSMSIESEDNEENRTKNVKDVGSKSFESHQEDVPKGKRKARKRRRLALQGRRIVRRRRRADVVSDDESESFSNSSEDGMSSEEEIQGGRTSVVGSEASASSDELR</sequence>
<evidence type="ECO:0000256" key="1">
    <source>
        <dbReference type="ARBA" id="ARBA00004123"/>
    </source>
</evidence>
<dbReference type="Pfam" id="PF24659">
    <property type="entry name" value="DUF7648"/>
    <property type="match status" value="1"/>
</dbReference>
<gene>
    <name evidence="8" type="ORF">CDL12_03078</name>
</gene>
<dbReference type="InterPro" id="IPR019786">
    <property type="entry name" value="Zinc_finger_PHD-type_CS"/>
</dbReference>
<dbReference type="OrthoDB" id="79252at2759"/>
<reference evidence="9" key="1">
    <citation type="journal article" date="2018" name="Gigascience">
        <title>Genome assembly of the Pink Ipe (Handroanthus impetiginosus, Bignoniaceae), a highly valued, ecologically keystone Neotropical timber forest tree.</title>
        <authorList>
            <person name="Silva-Junior O.B."/>
            <person name="Grattapaglia D."/>
            <person name="Novaes E."/>
            <person name="Collevatti R.G."/>
        </authorList>
    </citation>
    <scope>NUCLEOTIDE SEQUENCE [LARGE SCALE GENOMIC DNA]</scope>
    <source>
        <strain evidence="9">cv. UFG-1</strain>
    </source>
</reference>
<feature type="compositionally biased region" description="Basic and acidic residues" evidence="6">
    <location>
        <begin position="681"/>
        <end position="699"/>
    </location>
</feature>
<feature type="domain" description="Zinc finger PHD-type" evidence="7">
    <location>
        <begin position="26"/>
        <end position="69"/>
    </location>
</feature>
<dbReference type="PANTHER" id="PTHR14571">
    <property type="entry name" value="HISTONE-LYSINE N-METHYLTRANSFERASE SET-26-RELATED"/>
    <property type="match status" value="1"/>
</dbReference>
<protein>
    <recommendedName>
        <fullName evidence="7">Zinc finger PHD-type domain-containing protein</fullName>
    </recommendedName>
</protein>
<feature type="compositionally biased region" description="Polar residues" evidence="6">
    <location>
        <begin position="1138"/>
        <end position="1155"/>
    </location>
</feature>
<dbReference type="InterPro" id="IPR001965">
    <property type="entry name" value="Znf_PHD"/>
</dbReference>
<feature type="region of interest" description="Disordered" evidence="6">
    <location>
        <begin position="458"/>
        <end position="751"/>
    </location>
</feature>
<evidence type="ECO:0000313" key="9">
    <source>
        <dbReference type="Proteomes" id="UP000231279"/>
    </source>
</evidence>
<dbReference type="SUPFAM" id="SSF57903">
    <property type="entry name" value="FYVE/PHD zinc finger"/>
    <property type="match status" value="1"/>
</dbReference>
<dbReference type="SMART" id="SM00249">
    <property type="entry name" value="PHD"/>
    <property type="match status" value="1"/>
</dbReference>
<comment type="subcellular location">
    <subcellularLocation>
        <location evidence="1">Nucleus</location>
    </subcellularLocation>
</comment>
<keyword evidence="5" id="KW-0539">Nucleus</keyword>
<organism evidence="8 9">
    <name type="scientific">Handroanthus impetiginosus</name>
    <dbReference type="NCBI Taxonomy" id="429701"/>
    <lineage>
        <taxon>Eukaryota</taxon>
        <taxon>Viridiplantae</taxon>
        <taxon>Streptophyta</taxon>
        <taxon>Embryophyta</taxon>
        <taxon>Tracheophyta</taxon>
        <taxon>Spermatophyta</taxon>
        <taxon>Magnoliopsida</taxon>
        <taxon>eudicotyledons</taxon>
        <taxon>Gunneridae</taxon>
        <taxon>Pentapetalae</taxon>
        <taxon>asterids</taxon>
        <taxon>lamiids</taxon>
        <taxon>Lamiales</taxon>
        <taxon>Bignoniaceae</taxon>
        <taxon>Crescentiina</taxon>
        <taxon>Tabebuia alliance</taxon>
        <taxon>Handroanthus</taxon>
    </lineage>
</organism>
<dbReference type="PANTHER" id="PTHR14571:SF9">
    <property type="entry name" value="HISTONE-LYSINE N-METHYLTRANSFERASE SET-26-RELATED"/>
    <property type="match status" value="1"/>
</dbReference>
<dbReference type="InterPro" id="IPR056065">
    <property type="entry name" value="DUF7648"/>
</dbReference>
<feature type="compositionally biased region" description="Basic and acidic residues" evidence="6">
    <location>
        <begin position="715"/>
        <end position="730"/>
    </location>
</feature>
<feature type="compositionally biased region" description="Polar residues" evidence="6">
    <location>
        <begin position="516"/>
        <end position="530"/>
    </location>
</feature>
<feature type="compositionally biased region" description="Polar residues" evidence="6">
    <location>
        <begin position="839"/>
        <end position="857"/>
    </location>
</feature>
<feature type="compositionally biased region" description="Polar residues" evidence="6">
    <location>
        <begin position="400"/>
        <end position="414"/>
    </location>
</feature>